<keyword evidence="3" id="KW-1185">Reference proteome</keyword>
<dbReference type="PANTHER" id="PTHR30383">
    <property type="entry name" value="THIOESTERASE 1/PROTEASE 1/LYSOPHOSPHOLIPASE L1"/>
    <property type="match status" value="1"/>
</dbReference>
<dbReference type="Gene3D" id="3.40.50.1110">
    <property type="entry name" value="SGNH hydrolase"/>
    <property type="match status" value="1"/>
</dbReference>
<evidence type="ECO:0000313" key="3">
    <source>
        <dbReference type="Proteomes" id="UP000249620"/>
    </source>
</evidence>
<protein>
    <submittedName>
        <fullName evidence="2">Lysophospholipase L1-like esterase</fullName>
    </submittedName>
</protein>
<name>A0A327YWF7_9FLAO</name>
<dbReference type="EMBL" id="QLMI01000001">
    <property type="protein sequence ID" value="RAK25333.1"/>
    <property type="molecule type" value="Genomic_DNA"/>
</dbReference>
<dbReference type="OrthoDB" id="9794725at2"/>
<dbReference type="Proteomes" id="UP000249620">
    <property type="component" value="Unassembled WGS sequence"/>
</dbReference>
<dbReference type="Pfam" id="PF13472">
    <property type="entry name" value="Lipase_GDSL_2"/>
    <property type="match status" value="1"/>
</dbReference>
<dbReference type="PANTHER" id="PTHR30383:SF5">
    <property type="entry name" value="SGNH HYDROLASE-TYPE ESTERASE DOMAIN-CONTAINING PROTEIN"/>
    <property type="match status" value="1"/>
</dbReference>
<dbReference type="GO" id="GO:0004622">
    <property type="term" value="F:phosphatidylcholine lysophospholipase activity"/>
    <property type="evidence" value="ECO:0007669"/>
    <property type="project" value="TreeGrafter"/>
</dbReference>
<evidence type="ECO:0000313" key="2">
    <source>
        <dbReference type="EMBL" id="RAK25333.1"/>
    </source>
</evidence>
<dbReference type="InterPro" id="IPR013830">
    <property type="entry name" value="SGNH_hydro"/>
</dbReference>
<comment type="caution">
    <text evidence="2">The sequence shown here is derived from an EMBL/GenBank/DDBJ whole genome shotgun (WGS) entry which is preliminary data.</text>
</comment>
<reference evidence="2 3" key="1">
    <citation type="submission" date="2018-06" db="EMBL/GenBank/DDBJ databases">
        <title>Genomic Encyclopedia of Type Strains, Phase III (KMG-III): the genomes of soil and plant-associated and newly described type strains.</title>
        <authorList>
            <person name="Whitman W."/>
        </authorList>
    </citation>
    <scope>NUCLEOTIDE SEQUENCE [LARGE SCALE GENOMIC DNA]</scope>
    <source>
        <strain evidence="2 3">CGMCC 1.12398</strain>
    </source>
</reference>
<organism evidence="2 3">
    <name type="scientific">Flavobacterium aquaticum</name>
    <dbReference type="NCBI Taxonomy" id="1236486"/>
    <lineage>
        <taxon>Bacteria</taxon>
        <taxon>Pseudomonadati</taxon>
        <taxon>Bacteroidota</taxon>
        <taxon>Flavobacteriia</taxon>
        <taxon>Flavobacteriales</taxon>
        <taxon>Flavobacteriaceae</taxon>
        <taxon>Flavobacterium</taxon>
    </lineage>
</organism>
<accession>A0A327YWF7</accession>
<evidence type="ECO:0000259" key="1">
    <source>
        <dbReference type="Pfam" id="PF13472"/>
    </source>
</evidence>
<dbReference type="SUPFAM" id="SSF52266">
    <property type="entry name" value="SGNH hydrolase"/>
    <property type="match status" value="1"/>
</dbReference>
<sequence length="204" mass="23680">MIQNDWAYLEKYALENQKLLKQLNDGNRIVFIGDSITEFWKQNDSIFFNQNNYINRGISSQTSVHVLERFDNDVISLKPKSVIILVGINDIAENFGPISLKEIMLNITLMVEKSLKNNIEVLLCSILPANSFYWNPKIQPIEKIKQLNQMIKAYCILKQLDFVDYYTEMVDENLSLDKKYTDDGVHPNLAGYLKMKAILETHIK</sequence>
<dbReference type="RefSeq" id="WP_111565883.1">
    <property type="nucleotide sequence ID" value="NZ_QLMI01000001.1"/>
</dbReference>
<gene>
    <name evidence="2" type="ORF">B0I03_101507</name>
</gene>
<feature type="domain" description="SGNH hydrolase-type esterase" evidence="1">
    <location>
        <begin position="31"/>
        <end position="192"/>
    </location>
</feature>
<dbReference type="AlphaFoldDB" id="A0A327YWF7"/>
<proteinExistence type="predicted"/>
<dbReference type="InterPro" id="IPR051532">
    <property type="entry name" value="Ester_Hydrolysis_Enzymes"/>
</dbReference>
<dbReference type="InterPro" id="IPR036514">
    <property type="entry name" value="SGNH_hydro_sf"/>
</dbReference>